<name>A0A1G6PB00_9ACTN</name>
<evidence type="ECO:0000313" key="2">
    <source>
        <dbReference type="Proteomes" id="UP000199416"/>
    </source>
</evidence>
<dbReference type="Proteomes" id="UP000199416">
    <property type="component" value="Unassembled WGS sequence"/>
</dbReference>
<evidence type="ECO:0000313" key="1">
    <source>
        <dbReference type="EMBL" id="SDC76525.1"/>
    </source>
</evidence>
<dbReference type="RefSeq" id="WP_245692109.1">
    <property type="nucleotide sequence ID" value="NZ_FMZF01000003.1"/>
</dbReference>
<dbReference type="AlphaFoldDB" id="A0A1G6PB00"/>
<gene>
    <name evidence="1" type="ORF">SAMN05660690_2459</name>
</gene>
<proteinExistence type="predicted"/>
<reference evidence="2" key="1">
    <citation type="submission" date="2016-10" db="EMBL/GenBank/DDBJ databases">
        <authorList>
            <person name="Varghese N."/>
            <person name="Submissions S."/>
        </authorList>
    </citation>
    <scope>NUCLEOTIDE SEQUENCE [LARGE SCALE GENOMIC DNA]</scope>
    <source>
        <strain evidence="2">DSM 45421</strain>
    </source>
</reference>
<accession>A0A1G6PB00</accession>
<dbReference type="STRING" id="1190417.SAMN05660690_2459"/>
<keyword evidence="2" id="KW-1185">Reference proteome</keyword>
<sequence>MGAGRGAGVLDPGGVDGTTTAGAELTGAGVVGTAALVCGTTRAAAAEGTAVERGADVGDGAVALLAAGSVAVGAFVAPPIPMPMSRLATATTGVRRQNGCRGGVLSGCGMSAVWAIGRLPVVPAWTVAP</sequence>
<protein>
    <submittedName>
        <fullName evidence="1">Uncharacterized protein</fullName>
    </submittedName>
</protein>
<dbReference type="EMBL" id="FMZF01000003">
    <property type="protein sequence ID" value="SDC76525.1"/>
    <property type="molecule type" value="Genomic_DNA"/>
</dbReference>
<organism evidence="1 2">
    <name type="scientific">Geodermatophilus telluris</name>
    <dbReference type="NCBI Taxonomy" id="1190417"/>
    <lineage>
        <taxon>Bacteria</taxon>
        <taxon>Bacillati</taxon>
        <taxon>Actinomycetota</taxon>
        <taxon>Actinomycetes</taxon>
        <taxon>Geodermatophilales</taxon>
        <taxon>Geodermatophilaceae</taxon>
        <taxon>Geodermatophilus</taxon>
    </lineage>
</organism>